<dbReference type="AlphaFoldDB" id="A0A8H4RVN6"/>
<dbReference type="Pfam" id="PF26639">
    <property type="entry name" value="Het-6_barrel"/>
    <property type="match status" value="1"/>
</dbReference>
<dbReference type="Pfam" id="PF06985">
    <property type="entry name" value="HET"/>
    <property type="match status" value="1"/>
</dbReference>
<name>A0A8H4RVN6_9HELO</name>
<protein>
    <recommendedName>
        <fullName evidence="1">Heterokaryon incompatibility domain-containing protein</fullName>
    </recommendedName>
</protein>
<dbReference type="PANTHER" id="PTHR24148">
    <property type="entry name" value="ANKYRIN REPEAT DOMAIN-CONTAINING PROTEIN 39 HOMOLOG-RELATED"/>
    <property type="match status" value="1"/>
</dbReference>
<feature type="domain" description="Heterokaryon incompatibility" evidence="1">
    <location>
        <begin position="263"/>
        <end position="416"/>
    </location>
</feature>
<dbReference type="InterPro" id="IPR052895">
    <property type="entry name" value="HetReg/Transcr_Mod"/>
</dbReference>
<dbReference type="Proteomes" id="UP000566819">
    <property type="component" value="Unassembled WGS sequence"/>
</dbReference>
<evidence type="ECO:0000259" key="1">
    <source>
        <dbReference type="Pfam" id="PF06985"/>
    </source>
</evidence>
<organism evidence="2 3">
    <name type="scientific">Cudoniella acicularis</name>
    <dbReference type="NCBI Taxonomy" id="354080"/>
    <lineage>
        <taxon>Eukaryota</taxon>
        <taxon>Fungi</taxon>
        <taxon>Dikarya</taxon>
        <taxon>Ascomycota</taxon>
        <taxon>Pezizomycotina</taxon>
        <taxon>Leotiomycetes</taxon>
        <taxon>Helotiales</taxon>
        <taxon>Tricladiaceae</taxon>
        <taxon>Cudoniella</taxon>
    </lineage>
</organism>
<keyword evidence="3" id="KW-1185">Reference proteome</keyword>
<reference evidence="2 3" key="1">
    <citation type="submission" date="2020-03" db="EMBL/GenBank/DDBJ databases">
        <title>Draft Genome Sequence of Cudoniella acicularis.</title>
        <authorList>
            <person name="Buettner E."/>
            <person name="Kellner H."/>
        </authorList>
    </citation>
    <scope>NUCLEOTIDE SEQUENCE [LARGE SCALE GENOMIC DNA]</scope>
    <source>
        <strain evidence="2 3">DSM 108380</strain>
    </source>
</reference>
<dbReference type="PANTHER" id="PTHR24148:SF64">
    <property type="entry name" value="HETEROKARYON INCOMPATIBILITY DOMAIN-CONTAINING PROTEIN"/>
    <property type="match status" value="1"/>
</dbReference>
<gene>
    <name evidence="2" type="ORF">G7Y89_g1239</name>
</gene>
<dbReference type="EMBL" id="JAAMPI010000047">
    <property type="protein sequence ID" value="KAF4636845.1"/>
    <property type="molecule type" value="Genomic_DNA"/>
</dbReference>
<accession>A0A8H4RVN6</accession>
<dbReference type="OrthoDB" id="2157530at2759"/>
<dbReference type="InterPro" id="IPR010730">
    <property type="entry name" value="HET"/>
</dbReference>
<evidence type="ECO:0000313" key="2">
    <source>
        <dbReference type="EMBL" id="KAF4636845.1"/>
    </source>
</evidence>
<sequence length="856" mass="97861">MSAIPVSARLASIALRLEPKLEAAFWRTLSVLFLFFLGLSDTWAVANYPLWAIFRVFYHAVYPFLAECKVNVRGKAWGTVRRELRILSEIPALLRRGASPSIWTEISNVLQRLGGPETRKDAREIYEIVAKPEVKADAQYKLILGKVIASLVEQLFFEFISAGVFAGIFRLWNGPVKNWDFSGRNFYLFVKTWRVIGDLRNSRDLFPRRTNFETNWTQQEQYFYTPLKNHGESVRLLVLHPRIPLSDVRCSLFEVSLDNVPSYEAISYTWGDASIRENIWVNGKRMNVPKSTYTVLSNRSSWWRPKILWMDAICINQQDEEEKGSQVGLMREIYIKAFIVSVCLQTSPAPEGALPQVHEAKEALLAADMINELAFLDLKTYASEVDIYLQYAGYIRHPRWLAFLALWFTRIWVVQEVTLASSIRVFYGRSQFSWEHLVGAIATCIRHPSLGSFLEITKDPLTRLRPQGGPIALGIMNDFRKRFKDNDISFTSVLYDSNMFNATDARDYVFGLHGFYNGKHDDRIHPNYKKSEAEALTEVYKNVAQYLLDQDQPLRLLSYAGVGFFANNQEGLPSWCPNWSRQPLVRILSYNDARIVKHYYHAGGSNGRKPECSEGDQFALVLQGRILDSIVSLGPPLTALSFSNTLSDETWNVNEYIRLFSAAEESWNHLNSSRFVKQLYPHVKPPQHFREAFWRTLIGNKTDTKSLAPSSCAISFEKWVQFGRDMLNRPDCLNPNTVLPPDLMRSYDVKEMFATLIPACGLNRRLCITENGYIGMVPPLAVNRGEKCEGDVICLIRGAQVPFVLRPVTSIDPGSHEMAAGRRRFQLVGEAYIHGIMDGEMARWEDKNSEESIEIV</sequence>
<comment type="caution">
    <text evidence="2">The sequence shown here is derived from an EMBL/GenBank/DDBJ whole genome shotgun (WGS) entry which is preliminary data.</text>
</comment>
<evidence type="ECO:0000313" key="3">
    <source>
        <dbReference type="Proteomes" id="UP000566819"/>
    </source>
</evidence>
<proteinExistence type="predicted"/>